<sequence length="400" mass="44201">MIFKILLLFLSVNCEALPDNYMKEIKSEEITRYGVWYGYVHCNEGEYAGGMQSKFSEIHVHSFWSFFNFFDNTGLNAVRLYCQRIGASNSTNGSLNPIMSGEGADGKWGEVKWCPNGTVITGFSLKSVPDRGPFKDDLGATSFRVYCGNPFEGRSTKLLLESDKNEWGTWTGDQFCDKGFAVCGIKSQVEARAKDTTALNNVNLHCCPVSEDVKLTSCTPNLVAIRIDTLDNRRGDTKLVREHLVTKSYTRTNQDTKTLSKEEKTSFYRKIGEEFGFNGGSPVSFNTKLLFDAAPGTVSDVYQLVIQCGGVQLELQKVFQISSKKPGSSSSLLGLSMGATILILLAAAVLLIFLIILSVFLDRSKMSRTGEGAKRVSKTKTGTPIKEIGSVKKIRCLKHK</sequence>
<dbReference type="GO" id="GO:0005615">
    <property type="term" value="C:extracellular space"/>
    <property type="evidence" value="ECO:0000318"/>
    <property type="project" value="GO_Central"/>
</dbReference>
<keyword evidence="4" id="KW-1185">Reference proteome</keyword>
<reference evidence="3 4" key="1">
    <citation type="journal article" date="1998" name="Science">
        <title>Genome sequence of the nematode C. elegans: a platform for investigating biology.</title>
        <authorList>
            <consortium name="The C. elegans sequencing consortium"/>
            <person name="Sulson J.E."/>
            <person name="Waterston R."/>
        </authorList>
    </citation>
    <scope>NUCLEOTIDE SEQUENCE [LARGE SCALE GENOMIC DNA]</scope>
    <source>
        <strain evidence="3 4">Bristol N2</strain>
    </source>
</reference>
<dbReference type="PaxDb" id="6239-Y39F10C.1"/>
<feature type="transmembrane region" description="Helical" evidence="1">
    <location>
        <begin position="332"/>
        <end position="361"/>
    </location>
</feature>
<evidence type="ECO:0000313" key="4">
    <source>
        <dbReference type="Proteomes" id="UP000001940"/>
    </source>
</evidence>
<evidence type="ECO:0000313" key="3">
    <source>
        <dbReference type="EMBL" id="CUR29999.1"/>
    </source>
</evidence>
<dbReference type="eggNOG" id="ENOG502S24T">
    <property type="taxonomic scope" value="Eukaryota"/>
</dbReference>
<proteinExistence type="predicted"/>
<keyword evidence="1" id="KW-0472">Membrane</keyword>
<organism evidence="3 4">
    <name type="scientific">Caenorhabditis elegans</name>
    <dbReference type="NCBI Taxonomy" id="6239"/>
    <lineage>
        <taxon>Eukaryota</taxon>
        <taxon>Metazoa</taxon>
        <taxon>Ecdysozoa</taxon>
        <taxon>Nematoda</taxon>
        <taxon>Chromadorea</taxon>
        <taxon>Rhabditida</taxon>
        <taxon>Rhabditina</taxon>
        <taxon>Rhabditomorpha</taxon>
        <taxon>Rhabditoidea</taxon>
        <taxon>Rhabditidae</taxon>
        <taxon>Peloderinae</taxon>
        <taxon>Caenorhabditis</taxon>
    </lineage>
</organism>
<dbReference type="PANTHER" id="PTHR18841">
    <property type="entry name" value="VITELLINE MEMBRANE OUTER LAYER PROTEIN I-RELATED"/>
    <property type="match status" value="1"/>
</dbReference>
<dbReference type="InterPro" id="IPR036706">
    <property type="entry name" value="VOMI_sf"/>
</dbReference>
<feature type="chain" id="PRO_5005817030" evidence="2">
    <location>
        <begin position="17"/>
        <end position="400"/>
    </location>
</feature>
<dbReference type="PANTHER" id="PTHR18841:SF0">
    <property type="entry name" value="VITELLINE MEMBRANE OUTER LAYER 1 HOMOLOG A-RELATED"/>
    <property type="match status" value="1"/>
</dbReference>
<dbReference type="Proteomes" id="UP000001940">
    <property type="component" value="Chromosome II"/>
</dbReference>
<dbReference type="WormBase" id="Y39F10C.1b">
    <property type="protein sequence ID" value="CE51146"/>
    <property type="gene ID" value="WBGene00021457"/>
</dbReference>
<gene>
    <name evidence="3" type="ORF">CELE_Y39F10C.1</name>
    <name evidence="3 5" type="ORF">Y39F10C.1</name>
</gene>
<dbReference type="Gene3D" id="2.100.10.20">
    <property type="entry name" value="Vitelline membrane outer layer protein I (VOMI)"/>
    <property type="match status" value="1"/>
</dbReference>
<feature type="signal peptide" evidence="2">
    <location>
        <begin position="1"/>
        <end position="16"/>
    </location>
</feature>
<dbReference type="InterPro" id="IPR005515">
    <property type="entry name" value="VOMI"/>
</dbReference>
<name>A0A0M7RF59_CAEEL</name>
<keyword evidence="2" id="KW-0732">Signal</keyword>
<dbReference type="OrthoDB" id="6329319at2759"/>
<dbReference type="CTD" id="189761"/>
<accession>A0A0M7RF59</accession>
<evidence type="ECO:0000313" key="5">
    <source>
        <dbReference type="WormBase" id="Y39F10C.1b"/>
    </source>
</evidence>
<dbReference type="AGR" id="WB:WBGene00021457"/>
<dbReference type="AlphaFoldDB" id="A0A0M7RF59"/>
<evidence type="ECO:0000256" key="1">
    <source>
        <dbReference type="SAM" id="Phobius"/>
    </source>
</evidence>
<dbReference type="SMR" id="A0A0M7RF59"/>
<dbReference type="ExpressionAtlas" id="A0A0M7RF59">
    <property type="expression patterns" value="baseline"/>
</dbReference>
<keyword evidence="1" id="KW-1133">Transmembrane helix</keyword>
<dbReference type="FunCoup" id="A0A0M7RF59">
    <property type="interactions" value="17"/>
</dbReference>
<protein>
    <submittedName>
        <fullName evidence="3">Apextrin C-terminal domain-containing protein</fullName>
    </submittedName>
</protein>
<dbReference type="InParanoid" id="A0A0M7RF59"/>
<dbReference type="SUPFAM" id="SSF51092">
    <property type="entry name" value="Vitelline membrane outer protein-I (VMO-I)"/>
    <property type="match status" value="1"/>
</dbReference>
<dbReference type="Pfam" id="PF03762">
    <property type="entry name" value="VOMI"/>
    <property type="match status" value="1"/>
</dbReference>
<dbReference type="EMBL" id="BX284602">
    <property type="protein sequence ID" value="CUR29999.1"/>
    <property type="molecule type" value="Genomic_DNA"/>
</dbReference>
<keyword evidence="1" id="KW-0812">Transmembrane</keyword>
<dbReference type="Bgee" id="WBGene00021457">
    <property type="expression patterns" value="Expressed in embryo and 3 other cell types or tissues"/>
</dbReference>
<evidence type="ECO:0000256" key="2">
    <source>
        <dbReference type="SAM" id="SignalP"/>
    </source>
</evidence>
<dbReference type="RefSeq" id="NP_001303804.1">
    <property type="nucleotide sequence ID" value="NM_001316875.1"/>
</dbReference>
<dbReference type="GeneID" id="189761"/>
<dbReference type="CDD" id="cd00220">
    <property type="entry name" value="VMO-I"/>
    <property type="match status" value="1"/>
</dbReference>